<sequence length="357" mass="40011">MKRIVSCFLSSVLMFSFIGCFGKNFDVNSDVFNIKKAGEIASNYMENVTRGNFDESNKISTEVIKDNEEIRKIQNDNINGYKLDKLSEGADHAYFTYIVVKEEKDESRIDLDTVVIKVVKKDKEYLVDEIKSTNEKQVYKVGSTLRLRDYEIGKSQLLLRMKDLPREVYPNRDNVVVDKESVPEESFNKMGIGFLGNKVAFTTTNGLRTFIGLAIVEDTKPTAGNNQGGGDAPSPSGGNVDEAIQDALEMPILNKLVPYDVVDGSIVEKLLFSNDDGELIVQIKEEGKGSGIRVYKNPTGELLKLNLNEYFPVEKYSSDVVRIDDNGVFITVKAIGDDKENEGTYKIDVEDLKVFKE</sequence>
<feature type="chain" id="PRO_5008613472" description="Lipoprotein" evidence="2">
    <location>
        <begin position="23"/>
        <end position="357"/>
    </location>
</feature>
<keyword evidence="2" id="KW-0732">Signal</keyword>
<evidence type="ECO:0000313" key="3">
    <source>
        <dbReference type="EMBL" id="OBY10177.1"/>
    </source>
</evidence>
<evidence type="ECO:0000313" key="4">
    <source>
        <dbReference type="Proteomes" id="UP000092714"/>
    </source>
</evidence>
<dbReference type="GeneID" id="42776411"/>
<dbReference type="RefSeq" id="WP_120362683.1">
    <property type="nucleotide sequence ID" value="NZ_CABHIH010000004.1"/>
</dbReference>
<feature type="signal peptide" evidence="2">
    <location>
        <begin position="1"/>
        <end position="22"/>
    </location>
</feature>
<dbReference type="eggNOG" id="ENOG5033121">
    <property type="taxonomic scope" value="Bacteria"/>
</dbReference>
<evidence type="ECO:0000256" key="1">
    <source>
        <dbReference type="SAM" id="MobiDB-lite"/>
    </source>
</evidence>
<organism evidence="3 4">
    <name type="scientific">Clostridium paraputrificum</name>
    <dbReference type="NCBI Taxonomy" id="29363"/>
    <lineage>
        <taxon>Bacteria</taxon>
        <taxon>Bacillati</taxon>
        <taxon>Bacillota</taxon>
        <taxon>Clostridia</taxon>
        <taxon>Eubacteriales</taxon>
        <taxon>Clostridiaceae</taxon>
        <taxon>Clostridium</taxon>
    </lineage>
</organism>
<dbReference type="AlphaFoldDB" id="A0A1B8RN30"/>
<proteinExistence type="predicted"/>
<dbReference type="EMBL" id="MAPZ01000024">
    <property type="protein sequence ID" value="OBY10177.1"/>
    <property type="molecule type" value="Genomic_DNA"/>
</dbReference>
<name>A0A1B8RN30_9CLOT</name>
<comment type="caution">
    <text evidence="3">The sequence shown here is derived from an EMBL/GenBank/DDBJ whole genome shotgun (WGS) entry which is preliminary data.</text>
</comment>
<reference evidence="3 4" key="1">
    <citation type="submission" date="2016-06" db="EMBL/GenBank/DDBJ databases">
        <authorList>
            <person name="Kjaerup R.B."/>
            <person name="Dalgaard T.S."/>
            <person name="Juul-Madsen H.R."/>
        </authorList>
    </citation>
    <scope>NUCLEOTIDE SEQUENCE [LARGE SCALE GENOMIC DNA]</scope>
    <source>
        <strain evidence="3 4">373-A1</strain>
    </source>
</reference>
<evidence type="ECO:0000256" key="2">
    <source>
        <dbReference type="SAM" id="SignalP"/>
    </source>
</evidence>
<dbReference type="Proteomes" id="UP000092714">
    <property type="component" value="Unassembled WGS sequence"/>
</dbReference>
<keyword evidence="4" id="KW-1185">Reference proteome</keyword>
<gene>
    <name evidence="3" type="ORF">CP373A1_11795</name>
</gene>
<evidence type="ECO:0008006" key="5">
    <source>
        <dbReference type="Google" id="ProtNLM"/>
    </source>
</evidence>
<accession>A0A1B8RN30</accession>
<dbReference type="OrthoDB" id="1950593at2"/>
<protein>
    <recommendedName>
        <fullName evidence="5">Lipoprotein</fullName>
    </recommendedName>
</protein>
<dbReference type="PROSITE" id="PS51257">
    <property type="entry name" value="PROKAR_LIPOPROTEIN"/>
    <property type="match status" value="1"/>
</dbReference>
<feature type="region of interest" description="Disordered" evidence="1">
    <location>
        <begin position="222"/>
        <end position="241"/>
    </location>
</feature>